<feature type="transmembrane region" description="Helical" evidence="2">
    <location>
        <begin position="12"/>
        <end position="32"/>
    </location>
</feature>
<dbReference type="STRING" id="235985.SAMN05414137_1014"/>
<feature type="region of interest" description="Disordered" evidence="1">
    <location>
        <begin position="46"/>
        <end position="122"/>
    </location>
</feature>
<organism evidence="3 4">
    <name type="scientific">Streptacidiphilus jiangxiensis</name>
    <dbReference type="NCBI Taxonomy" id="235985"/>
    <lineage>
        <taxon>Bacteria</taxon>
        <taxon>Bacillati</taxon>
        <taxon>Actinomycetota</taxon>
        <taxon>Actinomycetes</taxon>
        <taxon>Kitasatosporales</taxon>
        <taxon>Streptomycetaceae</taxon>
        <taxon>Streptacidiphilus</taxon>
    </lineage>
</organism>
<dbReference type="eggNOG" id="ENOG50315GV">
    <property type="taxonomic scope" value="Bacteria"/>
</dbReference>
<evidence type="ECO:0008006" key="5">
    <source>
        <dbReference type="Google" id="ProtNLM"/>
    </source>
</evidence>
<feature type="transmembrane region" description="Helical" evidence="2">
    <location>
        <begin position="129"/>
        <end position="152"/>
    </location>
</feature>
<evidence type="ECO:0000256" key="1">
    <source>
        <dbReference type="SAM" id="MobiDB-lite"/>
    </source>
</evidence>
<name>A0A1H7F074_STRJI</name>
<protein>
    <recommendedName>
        <fullName evidence="5">DUF1449 family protein</fullName>
    </recommendedName>
</protein>
<accession>A0A1H7F074</accession>
<keyword evidence="2" id="KW-1133">Transmembrane helix</keyword>
<keyword evidence="2" id="KW-0812">Transmembrane</keyword>
<dbReference type="AlphaFoldDB" id="A0A1H7F074"/>
<dbReference type="Proteomes" id="UP000183015">
    <property type="component" value="Unassembled WGS sequence"/>
</dbReference>
<feature type="transmembrane region" description="Helical" evidence="2">
    <location>
        <begin position="172"/>
        <end position="192"/>
    </location>
</feature>
<dbReference type="EMBL" id="FOAZ01000001">
    <property type="protein sequence ID" value="SEK19244.1"/>
    <property type="molecule type" value="Genomic_DNA"/>
</dbReference>
<reference evidence="4" key="1">
    <citation type="submission" date="2016-10" db="EMBL/GenBank/DDBJ databases">
        <authorList>
            <person name="Varghese N."/>
        </authorList>
    </citation>
    <scope>NUCLEOTIDE SEQUENCE [LARGE SCALE GENOMIC DNA]</scope>
    <source>
        <strain evidence="4">DSM 45096 / BCRC 16803 / CGMCC 4.1857 / CIP 109030 / JCM 12277 / KCTC 19219 / NBRC 100920 / 33214</strain>
    </source>
</reference>
<proteinExistence type="predicted"/>
<keyword evidence="2" id="KW-0472">Membrane</keyword>
<evidence type="ECO:0000313" key="4">
    <source>
        <dbReference type="Proteomes" id="UP000183015"/>
    </source>
</evidence>
<sequence>MRGFLGAVTGFPTVVFTFALVVVVGYWVLVLVGGAHLHGARGGHVGGHGGGHGSGHGGAGHGGGHGAGHGGGGHGGGHAHGGQAGQAGQGAHGGSAPHGGHAPQAGHGGNGEQAAHGAARHSHGGWQRVVGLGGVPITVAVSLVVAFAWFTSLAGRAWLGGGGNPDGSGGGSAGWLLPVALVGGWVGARLLAVPLGRLMPEPPPPPSRRDFVGLACVIRTGRVGPDFGQAEVRSADGSAAVVQVRQSVDDAAGEGRALRTGASALIYDYDADGEFFWVMPAP</sequence>
<evidence type="ECO:0000313" key="3">
    <source>
        <dbReference type="EMBL" id="SEK19244.1"/>
    </source>
</evidence>
<feature type="compositionally biased region" description="Gly residues" evidence="1">
    <location>
        <begin position="46"/>
        <end position="97"/>
    </location>
</feature>
<dbReference type="OrthoDB" id="3388214at2"/>
<keyword evidence="4" id="KW-1185">Reference proteome</keyword>
<gene>
    <name evidence="3" type="ORF">SAMN05414137_1014</name>
</gene>
<evidence type="ECO:0000256" key="2">
    <source>
        <dbReference type="SAM" id="Phobius"/>
    </source>
</evidence>